<evidence type="ECO:0000313" key="12">
    <source>
        <dbReference type="EMBL" id="SHI19220.1"/>
    </source>
</evidence>
<evidence type="ECO:0000256" key="4">
    <source>
        <dbReference type="ARBA" id="ARBA00022603"/>
    </source>
</evidence>
<dbReference type="InterPro" id="IPR008332">
    <property type="entry name" value="MethylG_MeTrfase_N"/>
</dbReference>
<organism evidence="12 13">
    <name type="scientific">Ferrimonas marina</name>
    <dbReference type="NCBI Taxonomy" id="299255"/>
    <lineage>
        <taxon>Bacteria</taxon>
        <taxon>Pseudomonadati</taxon>
        <taxon>Pseudomonadota</taxon>
        <taxon>Gammaproteobacteria</taxon>
        <taxon>Alteromonadales</taxon>
        <taxon>Ferrimonadaceae</taxon>
        <taxon>Ferrimonas</taxon>
    </lineage>
</organism>
<dbReference type="Gene3D" id="1.10.10.10">
    <property type="entry name" value="Winged helix-like DNA-binding domain superfamily/Winged helix DNA-binding domain"/>
    <property type="match status" value="1"/>
</dbReference>
<evidence type="ECO:0000313" key="13">
    <source>
        <dbReference type="Proteomes" id="UP000184268"/>
    </source>
</evidence>
<dbReference type="CDD" id="cd06445">
    <property type="entry name" value="ATase"/>
    <property type="match status" value="1"/>
</dbReference>
<reference evidence="12 13" key="1">
    <citation type="submission" date="2016-11" db="EMBL/GenBank/DDBJ databases">
        <authorList>
            <person name="Jaros S."/>
            <person name="Januszkiewicz K."/>
            <person name="Wedrychowicz H."/>
        </authorList>
    </citation>
    <scope>NUCLEOTIDE SEQUENCE [LARGE SCALE GENOMIC DNA]</scope>
    <source>
        <strain evidence="12 13">DSM 16917</strain>
    </source>
</reference>
<evidence type="ECO:0000256" key="2">
    <source>
        <dbReference type="ARBA" id="ARBA00008711"/>
    </source>
</evidence>
<comment type="catalytic activity">
    <reaction evidence="8 9">
        <text>a 6-O-methyl-2'-deoxyguanosine in DNA + L-cysteinyl-[protein] = S-methyl-L-cysteinyl-[protein] + a 2'-deoxyguanosine in DNA</text>
        <dbReference type="Rhea" id="RHEA:24000"/>
        <dbReference type="Rhea" id="RHEA-COMP:10131"/>
        <dbReference type="Rhea" id="RHEA-COMP:10132"/>
        <dbReference type="Rhea" id="RHEA-COMP:11367"/>
        <dbReference type="Rhea" id="RHEA-COMP:11368"/>
        <dbReference type="ChEBI" id="CHEBI:29950"/>
        <dbReference type="ChEBI" id="CHEBI:82612"/>
        <dbReference type="ChEBI" id="CHEBI:85445"/>
        <dbReference type="ChEBI" id="CHEBI:85448"/>
        <dbReference type="EC" id="2.1.1.63"/>
    </reaction>
</comment>
<dbReference type="AlphaFoldDB" id="A0A1M5Z4T7"/>
<dbReference type="STRING" id="299255.SAMN02745129_4643"/>
<dbReference type="InterPro" id="IPR036217">
    <property type="entry name" value="MethylDNA_cys_MeTrfase_DNAb"/>
</dbReference>
<evidence type="ECO:0000256" key="1">
    <source>
        <dbReference type="ARBA" id="ARBA00001286"/>
    </source>
</evidence>
<comment type="catalytic activity">
    <reaction evidence="1 9">
        <text>a 4-O-methyl-thymidine in DNA + L-cysteinyl-[protein] = a thymidine in DNA + S-methyl-L-cysteinyl-[protein]</text>
        <dbReference type="Rhea" id="RHEA:53428"/>
        <dbReference type="Rhea" id="RHEA-COMP:10131"/>
        <dbReference type="Rhea" id="RHEA-COMP:10132"/>
        <dbReference type="Rhea" id="RHEA-COMP:13555"/>
        <dbReference type="Rhea" id="RHEA-COMP:13556"/>
        <dbReference type="ChEBI" id="CHEBI:29950"/>
        <dbReference type="ChEBI" id="CHEBI:82612"/>
        <dbReference type="ChEBI" id="CHEBI:137386"/>
        <dbReference type="ChEBI" id="CHEBI:137387"/>
        <dbReference type="EC" id="2.1.1.63"/>
    </reaction>
</comment>
<keyword evidence="3 9" id="KW-0963">Cytoplasm</keyword>
<comment type="similarity">
    <text evidence="2 9">Belongs to the MGMT family.</text>
</comment>
<dbReference type="Proteomes" id="UP000184268">
    <property type="component" value="Unassembled WGS sequence"/>
</dbReference>
<dbReference type="GO" id="GO:0003908">
    <property type="term" value="F:methylated-DNA-[protein]-cysteine S-methyltransferase activity"/>
    <property type="evidence" value="ECO:0007669"/>
    <property type="project" value="UniProtKB-UniRule"/>
</dbReference>
<dbReference type="Gene3D" id="3.30.160.70">
    <property type="entry name" value="Methylated DNA-protein cysteine methyltransferase domain"/>
    <property type="match status" value="1"/>
</dbReference>
<dbReference type="GO" id="GO:0006307">
    <property type="term" value="P:DNA alkylation repair"/>
    <property type="evidence" value="ECO:0007669"/>
    <property type="project" value="UniProtKB-UniRule"/>
</dbReference>
<evidence type="ECO:0000256" key="5">
    <source>
        <dbReference type="ARBA" id="ARBA00022679"/>
    </source>
</evidence>
<dbReference type="Pfam" id="PF01035">
    <property type="entry name" value="DNA_binding_1"/>
    <property type="match status" value="1"/>
</dbReference>
<evidence type="ECO:0000256" key="6">
    <source>
        <dbReference type="ARBA" id="ARBA00022763"/>
    </source>
</evidence>
<dbReference type="InterPro" id="IPR036631">
    <property type="entry name" value="MGMT_N_sf"/>
</dbReference>
<gene>
    <name evidence="12" type="ORF">SAMN02745129_4643</name>
</gene>
<dbReference type="GO" id="GO:0032259">
    <property type="term" value="P:methylation"/>
    <property type="evidence" value="ECO:0007669"/>
    <property type="project" value="UniProtKB-KW"/>
</dbReference>
<dbReference type="PANTHER" id="PTHR10815:SF5">
    <property type="entry name" value="METHYLATED-DNA--PROTEIN-CYSTEINE METHYLTRANSFERASE"/>
    <property type="match status" value="1"/>
</dbReference>
<comment type="miscellaneous">
    <text evidence="9">This enzyme catalyzes only one turnover and therefore is not strictly catalytic. According to one definition, an enzyme is a biocatalyst that acts repeatedly and over many reaction cycles.</text>
</comment>
<evidence type="ECO:0000256" key="7">
    <source>
        <dbReference type="ARBA" id="ARBA00023204"/>
    </source>
</evidence>
<proteinExistence type="inferred from homology"/>
<evidence type="ECO:0000259" key="11">
    <source>
        <dbReference type="Pfam" id="PF02870"/>
    </source>
</evidence>
<dbReference type="InterPro" id="IPR023546">
    <property type="entry name" value="MGMT"/>
</dbReference>
<feature type="domain" description="Methylated-DNA-[protein]-cysteine S-methyltransferase DNA binding" evidence="10">
    <location>
        <begin position="75"/>
        <end position="154"/>
    </location>
</feature>
<dbReference type="InterPro" id="IPR014048">
    <property type="entry name" value="MethylDNA_cys_MeTrfase_DNA-bd"/>
</dbReference>
<keyword evidence="5 9" id="KW-0808">Transferase</keyword>
<evidence type="ECO:0000256" key="8">
    <source>
        <dbReference type="ARBA" id="ARBA00049348"/>
    </source>
</evidence>
<feature type="active site" description="Nucleophile; methyl group acceptor" evidence="9">
    <location>
        <position position="126"/>
    </location>
</feature>
<comment type="function">
    <text evidence="9">Involved in the cellular defense against the biological effects of O6-methylguanine (O6-MeG) and O4-methylthymine (O4-MeT) in DNA. Repairs the methylated nucleobase in DNA by stoichiometrically transferring the methyl group to a cysteine residue in the enzyme. This is a suicide reaction: the enzyme is irreversibly inactivated.</text>
</comment>
<dbReference type="PANTHER" id="PTHR10815">
    <property type="entry name" value="METHYLATED-DNA--PROTEIN-CYSTEINE METHYLTRANSFERASE"/>
    <property type="match status" value="1"/>
</dbReference>
<dbReference type="OrthoDB" id="9811249at2"/>
<dbReference type="SUPFAM" id="SSF46767">
    <property type="entry name" value="Methylated DNA-protein cysteine methyltransferase, C-terminal domain"/>
    <property type="match status" value="1"/>
</dbReference>
<keyword evidence="7 9" id="KW-0234">DNA repair</keyword>
<name>A0A1M5Z4T7_9GAMM</name>
<protein>
    <recommendedName>
        <fullName evidence="9">Methylated-DNA--protein-cysteine methyltransferase</fullName>
        <ecNumber evidence="9">2.1.1.63</ecNumber>
    </recommendedName>
    <alternativeName>
        <fullName evidence="9">6-O-methylguanine-DNA methyltransferase</fullName>
        <shortName evidence="9">MGMT</shortName>
    </alternativeName>
    <alternativeName>
        <fullName evidence="9">O-6-methylguanine-DNA-alkyltransferase</fullName>
    </alternativeName>
</protein>
<dbReference type="HAMAP" id="MF_00772">
    <property type="entry name" value="OGT"/>
    <property type="match status" value="1"/>
</dbReference>
<dbReference type="FunFam" id="1.10.10.10:FF:000214">
    <property type="entry name" value="Methylated-DNA--protein-cysteine methyltransferase"/>
    <property type="match status" value="1"/>
</dbReference>
<evidence type="ECO:0000256" key="3">
    <source>
        <dbReference type="ARBA" id="ARBA00022490"/>
    </source>
</evidence>
<dbReference type="SUPFAM" id="SSF53155">
    <property type="entry name" value="Methylated DNA-protein cysteine methyltransferase domain"/>
    <property type="match status" value="1"/>
</dbReference>
<comment type="subcellular location">
    <subcellularLocation>
        <location evidence="9">Cytoplasm</location>
    </subcellularLocation>
</comment>
<accession>A0A1M5Z4T7</accession>
<dbReference type="Pfam" id="PF02870">
    <property type="entry name" value="Methyltransf_1N"/>
    <property type="match status" value="1"/>
</dbReference>
<keyword evidence="6 9" id="KW-0227">DNA damage</keyword>
<dbReference type="PROSITE" id="PS00374">
    <property type="entry name" value="MGMT"/>
    <property type="match status" value="1"/>
</dbReference>
<dbReference type="GO" id="GO:0005737">
    <property type="term" value="C:cytoplasm"/>
    <property type="evidence" value="ECO:0007669"/>
    <property type="project" value="UniProtKB-SubCell"/>
</dbReference>
<evidence type="ECO:0000256" key="9">
    <source>
        <dbReference type="HAMAP-Rule" id="MF_00772"/>
    </source>
</evidence>
<sequence length="162" mass="17159">MQYCEIPSPLGPILVAADDAGLRYLSFQAGAQPLTPQPQWQQDPARFTEVRAQLAAYFAGELSQFDLPLAPQGTEFQRQVWQALTEIPFGHTASYGDIAKAIGRPKAVRALGAANGRNPIALVIPCHRVIGADGSLTGYAGGLAIKQQLLTLEQGSAAAMAS</sequence>
<keyword evidence="13" id="KW-1185">Reference proteome</keyword>
<dbReference type="InterPro" id="IPR036388">
    <property type="entry name" value="WH-like_DNA-bd_sf"/>
</dbReference>
<dbReference type="InterPro" id="IPR001497">
    <property type="entry name" value="MethylDNA_cys_MeTrfase_AS"/>
</dbReference>
<dbReference type="NCBIfam" id="TIGR00589">
    <property type="entry name" value="ogt"/>
    <property type="match status" value="1"/>
</dbReference>
<feature type="domain" description="Methylguanine DNA methyltransferase ribonuclease-like" evidence="11">
    <location>
        <begin position="6"/>
        <end position="71"/>
    </location>
</feature>
<dbReference type="EMBL" id="FQXG01000009">
    <property type="protein sequence ID" value="SHI19220.1"/>
    <property type="molecule type" value="Genomic_DNA"/>
</dbReference>
<keyword evidence="4 9" id="KW-0489">Methyltransferase</keyword>
<dbReference type="RefSeq" id="WP_067661911.1">
    <property type="nucleotide sequence ID" value="NZ_FQXG01000009.1"/>
</dbReference>
<evidence type="ECO:0000259" key="10">
    <source>
        <dbReference type="Pfam" id="PF01035"/>
    </source>
</evidence>
<dbReference type="EC" id="2.1.1.63" evidence="9"/>